<evidence type="ECO:0000313" key="3">
    <source>
        <dbReference type="Proteomes" id="UP000277580"/>
    </source>
</evidence>
<feature type="compositionally biased region" description="Low complexity" evidence="1">
    <location>
        <begin position="92"/>
        <end position="102"/>
    </location>
</feature>
<feature type="region of interest" description="Disordered" evidence="1">
    <location>
        <begin position="286"/>
        <end position="333"/>
    </location>
</feature>
<reference evidence="2 3" key="1">
    <citation type="journal article" date="2018" name="Nat. Ecol. Evol.">
        <title>Pezizomycetes genomes reveal the molecular basis of ectomycorrhizal truffle lifestyle.</title>
        <authorList>
            <person name="Murat C."/>
            <person name="Payen T."/>
            <person name="Noel B."/>
            <person name="Kuo A."/>
            <person name="Morin E."/>
            <person name="Chen J."/>
            <person name="Kohler A."/>
            <person name="Krizsan K."/>
            <person name="Balestrini R."/>
            <person name="Da Silva C."/>
            <person name="Montanini B."/>
            <person name="Hainaut M."/>
            <person name="Levati E."/>
            <person name="Barry K.W."/>
            <person name="Belfiori B."/>
            <person name="Cichocki N."/>
            <person name="Clum A."/>
            <person name="Dockter R.B."/>
            <person name="Fauchery L."/>
            <person name="Guy J."/>
            <person name="Iotti M."/>
            <person name="Le Tacon F."/>
            <person name="Lindquist E.A."/>
            <person name="Lipzen A."/>
            <person name="Malagnac F."/>
            <person name="Mello A."/>
            <person name="Molinier V."/>
            <person name="Miyauchi S."/>
            <person name="Poulain J."/>
            <person name="Riccioni C."/>
            <person name="Rubini A."/>
            <person name="Sitrit Y."/>
            <person name="Splivallo R."/>
            <person name="Traeger S."/>
            <person name="Wang M."/>
            <person name="Zifcakova L."/>
            <person name="Wipf D."/>
            <person name="Zambonelli A."/>
            <person name="Paolocci F."/>
            <person name="Nowrousian M."/>
            <person name="Ottonello S."/>
            <person name="Baldrian P."/>
            <person name="Spatafora J.W."/>
            <person name="Henrissat B."/>
            <person name="Nagy L.G."/>
            <person name="Aury J.M."/>
            <person name="Wincker P."/>
            <person name="Grigoriev I.V."/>
            <person name="Bonfante P."/>
            <person name="Martin F.M."/>
        </authorList>
    </citation>
    <scope>NUCLEOTIDE SEQUENCE [LARGE SCALE GENOMIC DNA]</scope>
    <source>
        <strain evidence="2 3">CCBAS932</strain>
    </source>
</reference>
<dbReference type="EMBL" id="ML119141">
    <property type="protein sequence ID" value="RPB10684.1"/>
    <property type="molecule type" value="Genomic_DNA"/>
</dbReference>
<protein>
    <submittedName>
        <fullName evidence="2">Uncharacterized protein</fullName>
    </submittedName>
</protein>
<feature type="region of interest" description="Disordered" evidence="1">
    <location>
        <begin position="62"/>
        <end position="183"/>
    </location>
</feature>
<keyword evidence="3" id="KW-1185">Reference proteome</keyword>
<proteinExistence type="predicted"/>
<gene>
    <name evidence="2" type="ORF">P167DRAFT_566407</name>
</gene>
<feature type="compositionally biased region" description="Polar residues" evidence="1">
    <location>
        <begin position="68"/>
        <end position="81"/>
    </location>
</feature>
<evidence type="ECO:0000313" key="2">
    <source>
        <dbReference type="EMBL" id="RPB10684.1"/>
    </source>
</evidence>
<name>A0A3N4KJD7_9PEZI</name>
<feature type="compositionally biased region" description="Pro residues" evidence="1">
    <location>
        <begin position="153"/>
        <end position="164"/>
    </location>
</feature>
<evidence type="ECO:0000256" key="1">
    <source>
        <dbReference type="SAM" id="MobiDB-lite"/>
    </source>
</evidence>
<dbReference type="AlphaFoldDB" id="A0A3N4KJD7"/>
<sequence length="409" mass="43909">MCSTARCGARSSPLSGDISEVILSRFAFHPGVILFGLRETPHWERQDPGMFLRLNGFLPHRNLPPKPNLNTPARLTRSNTADPHPPSPPPSTSTVPTNITTPQLRTHPLAATMRHPRGTRTPPCLFSPHHPLPHDPPSHPLPTRVPPLRTNPLPHPPPPQPPHTTSPSRCPSYQSRPGRHHYSGADTATHTILMTDDHPFPIPHNPLQAFHATRAQTIASFRAVAWRDTGFVFGAALPPAAAAGPVVGVPGGLPSVGATIQSAMAMEEDTPPPQVCERVIYDTYSEDEDDEDEAYASPVPAAPPRCRRTGMAVARTASPAHTQPSTGPDRRVAVDATPPVRSTAPAATNDSLTSLALQTRYRQDLPLGDFCDIAHVRRKLRTGGEVHPGVTLARWGLRGDEGGGGGGEV</sequence>
<accession>A0A3N4KJD7</accession>
<dbReference type="InParanoid" id="A0A3N4KJD7"/>
<organism evidence="2 3">
    <name type="scientific">Morchella conica CCBAS932</name>
    <dbReference type="NCBI Taxonomy" id="1392247"/>
    <lineage>
        <taxon>Eukaryota</taxon>
        <taxon>Fungi</taxon>
        <taxon>Dikarya</taxon>
        <taxon>Ascomycota</taxon>
        <taxon>Pezizomycotina</taxon>
        <taxon>Pezizomycetes</taxon>
        <taxon>Pezizales</taxon>
        <taxon>Morchellaceae</taxon>
        <taxon>Morchella</taxon>
    </lineage>
</organism>
<dbReference type="Proteomes" id="UP000277580">
    <property type="component" value="Unassembled WGS sequence"/>
</dbReference>